<dbReference type="PANTHER" id="PTHR43240:SF5">
    <property type="entry name" value="1,4-DIHYDROXY-2-NAPHTHOYL-COA THIOESTERASE 1"/>
    <property type="match status" value="1"/>
</dbReference>
<dbReference type="GO" id="GO:0042372">
    <property type="term" value="P:phylloquinone biosynthetic process"/>
    <property type="evidence" value="ECO:0007669"/>
    <property type="project" value="UniProtKB-ARBA"/>
</dbReference>
<evidence type="ECO:0000259" key="8">
    <source>
        <dbReference type="Pfam" id="PF03061"/>
    </source>
</evidence>
<evidence type="ECO:0000313" key="10">
    <source>
        <dbReference type="Proteomes" id="UP000623129"/>
    </source>
</evidence>
<name>A0A833VJK2_9POAL</name>
<dbReference type="Pfam" id="PF03061">
    <property type="entry name" value="4HBT"/>
    <property type="match status" value="1"/>
</dbReference>
<evidence type="ECO:0000256" key="7">
    <source>
        <dbReference type="ARBA" id="ARBA00066058"/>
    </source>
</evidence>
<organism evidence="9 10">
    <name type="scientific">Carex littledalei</name>
    <dbReference type="NCBI Taxonomy" id="544730"/>
    <lineage>
        <taxon>Eukaryota</taxon>
        <taxon>Viridiplantae</taxon>
        <taxon>Streptophyta</taxon>
        <taxon>Embryophyta</taxon>
        <taxon>Tracheophyta</taxon>
        <taxon>Spermatophyta</taxon>
        <taxon>Magnoliopsida</taxon>
        <taxon>Liliopsida</taxon>
        <taxon>Poales</taxon>
        <taxon>Cyperaceae</taxon>
        <taxon>Cyperoideae</taxon>
        <taxon>Cariceae</taxon>
        <taxon>Carex</taxon>
        <taxon>Carex subgen. Euthyceras</taxon>
    </lineage>
</organism>
<dbReference type="GO" id="GO:0005777">
    <property type="term" value="C:peroxisome"/>
    <property type="evidence" value="ECO:0007669"/>
    <property type="project" value="UniProtKB-SubCell"/>
</dbReference>
<dbReference type="Proteomes" id="UP000623129">
    <property type="component" value="Unassembled WGS sequence"/>
</dbReference>
<sequence length="160" mass="17441">MEETSSRKPMTAELDMPLHNIGFEIEILSPSLVSGRLQITHLCCQPFKVLHGGVSAMIAEGLASMGAHMASGFRRVAGVQLSINHYKSARLGDLVLAEASPVHVGRTTQVWEVKLWKIDGSTNEKIAQLSSSKVTLLTNLPVPEHAKDADQALRKYISKL</sequence>
<dbReference type="OrthoDB" id="46529at2759"/>
<evidence type="ECO:0000256" key="3">
    <source>
        <dbReference type="ARBA" id="ARBA00023140"/>
    </source>
</evidence>
<evidence type="ECO:0000256" key="4">
    <source>
        <dbReference type="ARBA" id="ARBA00060572"/>
    </source>
</evidence>
<keyword evidence="10" id="KW-1185">Reference proteome</keyword>
<comment type="pathway">
    <text evidence="5">Quinol/quinone metabolism; 1,4-dihydroxy-2-naphthoate biosynthesis; 1,4-dihydroxy-2-naphthoate from chorismate: step 7/7.</text>
</comment>
<protein>
    <submittedName>
        <fullName evidence="9">1,4-dihydroxy-2-naphthoyl-CoA thioesterase 1</fullName>
    </submittedName>
</protein>
<comment type="pathway">
    <text evidence="4">Cofactor biosynthesis; phylloquinone biosynthesis.</text>
</comment>
<dbReference type="Gene3D" id="3.10.129.10">
    <property type="entry name" value="Hotdog Thioesterase"/>
    <property type="match status" value="1"/>
</dbReference>
<dbReference type="InterPro" id="IPR003736">
    <property type="entry name" value="PAAI_dom"/>
</dbReference>
<evidence type="ECO:0000313" key="9">
    <source>
        <dbReference type="EMBL" id="KAF3325528.1"/>
    </source>
</evidence>
<feature type="domain" description="Thioesterase" evidence="8">
    <location>
        <begin position="48"/>
        <end position="121"/>
    </location>
</feature>
<evidence type="ECO:0000256" key="5">
    <source>
        <dbReference type="ARBA" id="ARBA00060586"/>
    </source>
</evidence>
<comment type="similarity">
    <text evidence="6">Belongs to the 4-hydroxybenzoyl-CoA thioesterase family. DHNA-CoA hydrolase subfamily.</text>
</comment>
<proteinExistence type="inferred from homology"/>
<comment type="subcellular location">
    <subcellularLocation>
        <location evidence="1">Peroxisome</location>
    </subcellularLocation>
</comment>
<keyword evidence="2" id="KW-0378">Hydrolase</keyword>
<dbReference type="FunFam" id="3.10.129.10:FF:000048">
    <property type="entry name" value="14-dihydroxy-2-naphthoyl-CoA thioesterase 1"/>
    <property type="match status" value="1"/>
</dbReference>
<evidence type="ECO:0000256" key="6">
    <source>
        <dbReference type="ARBA" id="ARBA00061187"/>
    </source>
</evidence>
<dbReference type="SUPFAM" id="SSF54637">
    <property type="entry name" value="Thioesterase/thiol ester dehydrase-isomerase"/>
    <property type="match status" value="1"/>
</dbReference>
<accession>A0A833VJK2</accession>
<gene>
    <name evidence="9" type="ORF">FCM35_KLT10599</name>
</gene>
<dbReference type="AlphaFoldDB" id="A0A833VJK2"/>
<comment type="subunit">
    <text evidence="7">Homotetramers.</text>
</comment>
<evidence type="ECO:0000256" key="2">
    <source>
        <dbReference type="ARBA" id="ARBA00022801"/>
    </source>
</evidence>
<dbReference type="PANTHER" id="PTHR43240">
    <property type="entry name" value="1,4-DIHYDROXY-2-NAPHTHOYL-COA THIOESTERASE 1"/>
    <property type="match status" value="1"/>
</dbReference>
<evidence type="ECO:0000256" key="1">
    <source>
        <dbReference type="ARBA" id="ARBA00004275"/>
    </source>
</evidence>
<comment type="caution">
    <text evidence="9">The sequence shown here is derived from an EMBL/GenBank/DDBJ whole genome shotgun (WGS) entry which is preliminary data.</text>
</comment>
<dbReference type="EMBL" id="SWLB01000020">
    <property type="protein sequence ID" value="KAF3325528.1"/>
    <property type="molecule type" value="Genomic_DNA"/>
</dbReference>
<dbReference type="GO" id="GO:0061522">
    <property type="term" value="F:1,4-dihydroxy-2-naphthoyl-CoA thioesterase activity"/>
    <property type="evidence" value="ECO:0007669"/>
    <property type="project" value="TreeGrafter"/>
</dbReference>
<dbReference type="InterPro" id="IPR006683">
    <property type="entry name" value="Thioestr_dom"/>
</dbReference>
<dbReference type="CDD" id="cd03443">
    <property type="entry name" value="PaaI_thioesterase"/>
    <property type="match status" value="1"/>
</dbReference>
<reference evidence="9" key="1">
    <citation type="submission" date="2020-01" db="EMBL/GenBank/DDBJ databases">
        <title>Genome sequence of Kobresia littledalei, the first chromosome-level genome in the family Cyperaceae.</title>
        <authorList>
            <person name="Qu G."/>
        </authorList>
    </citation>
    <scope>NUCLEOTIDE SEQUENCE</scope>
    <source>
        <strain evidence="9">C.B.Clarke</strain>
        <tissue evidence="9">Leaf</tissue>
    </source>
</reference>
<dbReference type="NCBIfam" id="TIGR00369">
    <property type="entry name" value="unchar_dom_1"/>
    <property type="match status" value="1"/>
</dbReference>
<dbReference type="InterPro" id="IPR029069">
    <property type="entry name" value="HotDog_dom_sf"/>
</dbReference>
<keyword evidence="3" id="KW-0576">Peroxisome</keyword>